<proteinExistence type="predicted"/>
<evidence type="ECO:0000313" key="6">
    <source>
        <dbReference type="Proteomes" id="UP000216961"/>
    </source>
</evidence>
<evidence type="ECO:0000259" key="3">
    <source>
        <dbReference type="Pfam" id="PF13538"/>
    </source>
</evidence>
<dbReference type="GO" id="GO:0009338">
    <property type="term" value="C:exodeoxyribonuclease V complex"/>
    <property type="evidence" value="ECO:0007669"/>
    <property type="project" value="TreeGrafter"/>
</dbReference>
<evidence type="ECO:0000256" key="1">
    <source>
        <dbReference type="ARBA" id="ARBA00022741"/>
    </source>
</evidence>
<dbReference type="PANTHER" id="PTHR43788">
    <property type="entry name" value="DNA2/NAM7 HELICASE FAMILY MEMBER"/>
    <property type="match status" value="1"/>
</dbReference>
<keyword evidence="2" id="KW-0067">ATP-binding</keyword>
<dbReference type="InterPro" id="IPR029493">
    <property type="entry name" value="RecD2-like_HHH"/>
</dbReference>
<evidence type="ECO:0000256" key="2">
    <source>
        <dbReference type="ARBA" id="ARBA00022840"/>
    </source>
</evidence>
<dbReference type="Gene3D" id="2.30.30.940">
    <property type="match status" value="1"/>
</dbReference>
<dbReference type="InterPro" id="IPR027785">
    <property type="entry name" value="UvrD-like_helicase_C"/>
</dbReference>
<dbReference type="AlphaFoldDB" id="A0AA91TVK6"/>
<accession>A0AA91TVK6</accession>
<name>A0AA91TVK6_NIACI</name>
<dbReference type="PANTHER" id="PTHR43788:SF6">
    <property type="entry name" value="DNA HELICASE B"/>
    <property type="match status" value="1"/>
</dbReference>
<dbReference type="GO" id="GO:0017116">
    <property type="term" value="F:single-stranded DNA helicase activity"/>
    <property type="evidence" value="ECO:0007669"/>
    <property type="project" value="TreeGrafter"/>
</dbReference>
<gene>
    <name evidence="5" type="ORF">CHH57_02165</name>
</gene>
<dbReference type="Gene3D" id="1.10.150.20">
    <property type="entry name" value="5' to 3' exonuclease, C-terminal subdomain"/>
    <property type="match status" value="1"/>
</dbReference>
<dbReference type="CDD" id="cd18809">
    <property type="entry name" value="SF1_C_RecD"/>
    <property type="match status" value="1"/>
</dbReference>
<evidence type="ECO:0000313" key="5">
    <source>
        <dbReference type="EMBL" id="PAD84857.1"/>
    </source>
</evidence>
<evidence type="ECO:0008006" key="7">
    <source>
        <dbReference type="Google" id="ProtNLM"/>
    </source>
</evidence>
<dbReference type="InterPro" id="IPR050534">
    <property type="entry name" value="Coronavir_polyprotein_1ab"/>
</dbReference>
<dbReference type="GO" id="GO:0005524">
    <property type="term" value="F:ATP binding"/>
    <property type="evidence" value="ECO:0007669"/>
    <property type="project" value="UniProtKB-KW"/>
</dbReference>
<dbReference type="Pfam" id="PF14490">
    <property type="entry name" value="HHH_RecD2"/>
    <property type="match status" value="1"/>
</dbReference>
<dbReference type="CDD" id="cd17933">
    <property type="entry name" value="DEXSc_RecD-like"/>
    <property type="match status" value="1"/>
</dbReference>
<dbReference type="InterPro" id="IPR027417">
    <property type="entry name" value="P-loop_NTPase"/>
</dbReference>
<dbReference type="Proteomes" id="UP000216961">
    <property type="component" value="Unassembled WGS sequence"/>
</dbReference>
<organism evidence="5 6">
    <name type="scientific">Niallia circulans</name>
    <name type="common">Bacillus circulans</name>
    <dbReference type="NCBI Taxonomy" id="1397"/>
    <lineage>
        <taxon>Bacteria</taxon>
        <taxon>Bacillati</taxon>
        <taxon>Bacillota</taxon>
        <taxon>Bacilli</taxon>
        <taxon>Bacillales</taxon>
        <taxon>Bacillaceae</taxon>
        <taxon>Niallia</taxon>
    </lineage>
</organism>
<reference evidence="5 6" key="1">
    <citation type="submission" date="2017-07" db="EMBL/GenBank/DDBJ databases">
        <title>Isolation and whole genome analysis of endospore-forming bacteria from heroin.</title>
        <authorList>
            <person name="Kalinowski J."/>
            <person name="Ahrens B."/>
            <person name="Al-Dilaimi A."/>
            <person name="Winkler A."/>
            <person name="Wibberg D."/>
            <person name="Schleenbecker U."/>
            <person name="Ruckert C."/>
            <person name="Wolfel R."/>
            <person name="Grass G."/>
        </authorList>
    </citation>
    <scope>NUCLEOTIDE SEQUENCE [LARGE SCALE GENOMIC DNA]</scope>
    <source>
        <strain evidence="5 6">7521-2</strain>
    </source>
</reference>
<dbReference type="Gene3D" id="3.40.50.300">
    <property type="entry name" value="P-loop containing nucleotide triphosphate hydrolases"/>
    <property type="match status" value="2"/>
</dbReference>
<dbReference type="Pfam" id="PF13604">
    <property type="entry name" value="AAA_30"/>
    <property type="match status" value="1"/>
</dbReference>
<keyword evidence="1" id="KW-0547">Nucleotide-binding</keyword>
<feature type="domain" description="UvrD-like helicase C-terminal" evidence="3">
    <location>
        <begin position="677"/>
        <end position="724"/>
    </location>
</feature>
<sequence>MMLEEKIIKCEIELDRVYYPKGVFYVESGDYAIFTGNVIAKIENCESLHTQWGHTKIKLKGNVCLLESGVVYKVTCKLADRHEKFGDTYEILFISKSINLDTKNKQIEFLGGIISPSVVAKLFDKYNDVISLLENKDLVALTSVKGIGKTTAMKMIQEYEDSKDYSEIYTELSELDLSANLIKRLLDHYMSPSLIVEKIKSNPYSLVEVSGVGFKKADEIASKLGIESNDQRRLKAGILHILNDNGEKGKSFLSVEEVKDTMFNLIGYVPEELVNEAIEDLIRIKVLNLSKDGLLIGLKKYYDLENDIKDALLRIKNAENKFEIDPNWEYIVLEAEQKQGFNFTDEQFNTIKLILKENVLVVTGNAGVGKTATINGAVKVLKDYMINAAALSGKASVRITEATGLQSSTIHKLLGYMNGQFEYNESNPLKTDVVIVDEATMINGNIYLSLLKAIPNGAKLLMLGDHRQLTPIGNCQVFNDILESNLIPTMQLTKIHRQAEASGIIPTSIKITNQEQIFDSRFEGNSILGELQDMELDIYKNDDSPADRVIRHFIKQYERTNDIIETQVLSPMRTRGDLSTYNLNTKIQSIINPVSKDDVFIEIKLDKEKLYKIKLGDKVINTKNNYKCLDEDGNITPVFNGNMGIVTEIDNSSCVVDFIGIGKIILDREAVKNLELGYAITIHKSQGSGFHTVIVAIESAAYVLLNAELLYTGITRAKKYCVLVGQNHAIRTSIGKREVKHKQTYLKHMLTA</sequence>
<dbReference type="Gene3D" id="1.10.10.2220">
    <property type="match status" value="1"/>
</dbReference>
<evidence type="ECO:0000259" key="4">
    <source>
        <dbReference type="Pfam" id="PF14490"/>
    </source>
</evidence>
<comment type="caution">
    <text evidence="5">The sequence shown here is derived from an EMBL/GenBank/DDBJ whole genome shotgun (WGS) entry which is preliminary data.</text>
</comment>
<dbReference type="GO" id="GO:0006310">
    <property type="term" value="P:DNA recombination"/>
    <property type="evidence" value="ECO:0007669"/>
    <property type="project" value="TreeGrafter"/>
</dbReference>
<dbReference type="EMBL" id="NPBQ01000016">
    <property type="protein sequence ID" value="PAD84857.1"/>
    <property type="molecule type" value="Genomic_DNA"/>
</dbReference>
<dbReference type="Pfam" id="PF13538">
    <property type="entry name" value="UvrD_C_2"/>
    <property type="match status" value="1"/>
</dbReference>
<protein>
    <recommendedName>
        <fullName evidence="7">ATP-dependent RecD-like DNA helicase</fullName>
    </recommendedName>
</protein>
<dbReference type="SUPFAM" id="SSF52540">
    <property type="entry name" value="P-loop containing nucleoside triphosphate hydrolases"/>
    <property type="match status" value="2"/>
</dbReference>
<feature type="domain" description="ATP-dependent RecD2 DNA helicase-like helix-hairpin-helix" evidence="4">
    <location>
        <begin position="163"/>
        <end position="249"/>
    </location>
</feature>